<feature type="compositionally biased region" description="Low complexity" evidence="1">
    <location>
        <begin position="133"/>
        <end position="143"/>
    </location>
</feature>
<proteinExistence type="predicted"/>
<feature type="region of interest" description="Disordered" evidence="1">
    <location>
        <begin position="133"/>
        <end position="162"/>
    </location>
</feature>
<feature type="region of interest" description="Disordered" evidence="1">
    <location>
        <begin position="79"/>
        <end position="105"/>
    </location>
</feature>
<evidence type="ECO:0000313" key="4">
    <source>
        <dbReference type="Proteomes" id="UP001586593"/>
    </source>
</evidence>
<sequence length="181" mass="18903">MAFIRYKQGSVANWLFGLSLLLVMSRWDPGALCCDPSGGLEVCERDTLFCVAVFDDDGDTCCRDRGDGTRTIGARRQQPVLSVGDGPSPGSSTYVSPAARTRTTTPPTISRIAATARSSSTLVVVMATTTTSLATPTSSHPSLATEQRGDGGGGRRRSPATGRGVGFSVGLLALMVAVLYL</sequence>
<protein>
    <submittedName>
        <fullName evidence="3">Uncharacterized protein</fullName>
    </submittedName>
</protein>
<accession>A0ABR3VAM6</accession>
<evidence type="ECO:0000256" key="1">
    <source>
        <dbReference type="SAM" id="MobiDB-lite"/>
    </source>
</evidence>
<feature type="compositionally biased region" description="Low complexity" evidence="1">
    <location>
        <begin position="96"/>
        <end position="105"/>
    </location>
</feature>
<evidence type="ECO:0000256" key="2">
    <source>
        <dbReference type="SAM" id="SignalP"/>
    </source>
</evidence>
<keyword evidence="2" id="KW-0732">Signal</keyword>
<dbReference type="EMBL" id="JAZHXJ010002418">
    <property type="protein sequence ID" value="KAL1838835.1"/>
    <property type="molecule type" value="Genomic_DNA"/>
</dbReference>
<feature type="signal peptide" evidence="2">
    <location>
        <begin position="1"/>
        <end position="33"/>
    </location>
</feature>
<keyword evidence="4" id="KW-1185">Reference proteome</keyword>
<feature type="chain" id="PRO_5046893399" evidence="2">
    <location>
        <begin position="34"/>
        <end position="181"/>
    </location>
</feature>
<dbReference type="Proteomes" id="UP001586593">
    <property type="component" value="Unassembled WGS sequence"/>
</dbReference>
<gene>
    <name evidence="3" type="ORF">VTK73DRAFT_4221</name>
</gene>
<evidence type="ECO:0000313" key="3">
    <source>
        <dbReference type="EMBL" id="KAL1838835.1"/>
    </source>
</evidence>
<comment type="caution">
    <text evidence="3">The sequence shown here is derived from an EMBL/GenBank/DDBJ whole genome shotgun (WGS) entry which is preliminary data.</text>
</comment>
<organism evidence="3 4">
    <name type="scientific">Phialemonium thermophilum</name>
    <dbReference type="NCBI Taxonomy" id="223376"/>
    <lineage>
        <taxon>Eukaryota</taxon>
        <taxon>Fungi</taxon>
        <taxon>Dikarya</taxon>
        <taxon>Ascomycota</taxon>
        <taxon>Pezizomycotina</taxon>
        <taxon>Sordariomycetes</taxon>
        <taxon>Sordariomycetidae</taxon>
        <taxon>Cephalothecales</taxon>
        <taxon>Cephalothecaceae</taxon>
        <taxon>Phialemonium</taxon>
    </lineage>
</organism>
<reference evidence="3 4" key="1">
    <citation type="journal article" date="2024" name="Commun. Biol.">
        <title>Comparative genomic analysis of thermophilic fungi reveals convergent evolutionary adaptations and gene losses.</title>
        <authorList>
            <person name="Steindorff A.S."/>
            <person name="Aguilar-Pontes M.V."/>
            <person name="Robinson A.J."/>
            <person name="Andreopoulos B."/>
            <person name="LaButti K."/>
            <person name="Kuo A."/>
            <person name="Mondo S."/>
            <person name="Riley R."/>
            <person name="Otillar R."/>
            <person name="Haridas S."/>
            <person name="Lipzen A."/>
            <person name="Grimwood J."/>
            <person name="Schmutz J."/>
            <person name="Clum A."/>
            <person name="Reid I.D."/>
            <person name="Moisan M.C."/>
            <person name="Butler G."/>
            <person name="Nguyen T.T.M."/>
            <person name="Dewar K."/>
            <person name="Conant G."/>
            <person name="Drula E."/>
            <person name="Henrissat B."/>
            <person name="Hansel C."/>
            <person name="Singer S."/>
            <person name="Hutchinson M.I."/>
            <person name="de Vries R.P."/>
            <person name="Natvig D.O."/>
            <person name="Powell A.J."/>
            <person name="Tsang A."/>
            <person name="Grigoriev I.V."/>
        </authorList>
    </citation>
    <scope>NUCLEOTIDE SEQUENCE [LARGE SCALE GENOMIC DNA]</scope>
    <source>
        <strain evidence="3 4">ATCC 24622</strain>
    </source>
</reference>
<name>A0ABR3VAM6_9PEZI</name>